<dbReference type="Proteomes" id="UP000323994">
    <property type="component" value="Unassembled WGS sequence"/>
</dbReference>
<dbReference type="Pfam" id="PF01526">
    <property type="entry name" value="DDE_Tnp_Tn3"/>
    <property type="match status" value="1"/>
</dbReference>
<dbReference type="GO" id="GO:0003677">
    <property type="term" value="F:DNA binding"/>
    <property type="evidence" value="ECO:0007669"/>
    <property type="project" value="UniProtKB-KW"/>
</dbReference>
<dbReference type="InterPro" id="IPR047653">
    <property type="entry name" value="Tn3-like_transpos"/>
</dbReference>
<evidence type="ECO:0000313" key="8">
    <source>
        <dbReference type="Proteomes" id="UP000323994"/>
    </source>
</evidence>
<comment type="similarity">
    <text evidence="1">Belongs to the transposase 7 family.</text>
</comment>
<feature type="domain" description="Tn3 transposase DDE" evidence="5">
    <location>
        <begin position="587"/>
        <end position="972"/>
    </location>
</feature>
<evidence type="ECO:0000313" key="7">
    <source>
        <dbReference type="EMBL" id="KAA6439573.1"/>
    </source>
</evidence>
<keyword evidence="3" id="KW-0238">DNA-binding</keyword>
<dbReference type="EMBL" id="VBSN01000037">
    <property type="protein sequence ID" value="KAA6439573.1"/>
    <property type="molecule type" value="Genomic_DNA"/>
</dbReference>
<dbReference type="Pfam" id="PF13700">
    <property type="entry name" value="DUF4158"/>
    <property type="match status" value="1"/>
</dbReference>
<evidence type="ECO:0000256" key="4">
    <source>
        <dbReference type="ARBA" id="ARBA00023172"/>
    </source>
</evidence>
<reference evidence="7 8" key="1">
    <citation type="submission" date="2019-05" db="EMBL/GenBank/DDBJ databases">
        <authorList>
            <person name="Qu J.-H."/>
        </authorList>
    </citation>
    <scope>NUCLEOTIDE SEQUENCE [LARGE SCALE GENOMIC DNA]</scope>
    <source>
        <strain evidence="7 8">NS28</strain>
    </source>
</reference>
<dbReference type="GO" id="GO:0004803">
    <property type="term" value="F:transposase activity"/>
    <property type="evidence" value="ECO:0007669"/>
    <property type="project" value="InterPro"/>
</dbReference>
<evidence type="ECO:0000256" key="2">
    <source>
        <dbReference type="ARBA" id="ARBA00022578"/>
    </source>
</evidence>
<evidence type="ECO:0000259" key="5">
    <source>
        <dbReference type="Pfam" id="PF01526"/>
    </source>
</evidence>
<dbReference type="InterPro" id="IPR025296">
    <property type="entry name" value="DUF4158"/>
</dbReference>
<organism evidence="7 8">
    <name type="scientific">Dyadobacter flavalbus</name>
    <dbReference type="NCBI Taxonomy" id="2579942"/>
    <lineage>
        <taxon>Bacteria</taxon>
        <taxon>Pseudomonadati</taxon>
        <taxon>Bacteroidota</taxon>
        <taxon>Cytophagia</taxon>
        <taxon>Cytophagales</taxon>
        <taxon>Spirosomataceae</taxon>
        <taxon>Dyadobacter</taxon>
    </lineage>
</organism>
<dbReference type="NCBIfam" id="NF033527">
    <property type="entry name" value="transpos_Tn3"/>
    <property type="match status" value="1"/>
</dbReference>
<dbReference type="AlphaFoldDB" id="A0A5M8QYS9"/>
<keyword evidence="8" id="KW-1185">Reference proteome</keyword>
<accession>A0A5M8QYS9</accession>
<evidence type="ECO:0000256" key="3">
    <source>
        <dbReference type="ARBA" id="ARBA00023125"/>
    </source>
</evidence>
<dbReference type="GO" id="GO:0006313">
    <property type="term" value="P:DNA transposition"/>
    <property type="evidence" value="ECO:0007669"/>
    <property type="project" value="InterPro"/>
</dbReference>
<name>A0A5M8QYS9_9BACT</name>
<feature type="domain" description="DUF4158" evidence="6">
    <location>
        <begin position="5"/>
        <end position="169"/>
    </location>
</feature>
<sequence length="995" mass="116046">MASLFLNQAQRERYERVPMEISEYDLMQFFQISHHDKIFLKSFRGEHNRLAIALQTGIVRFMGFLPDKWQVQIPANVAAMVCDHLNINIERLALYGNRDATRTEHLNLVLRYLKFRRWQPMDELWLAPWLLNKGMEHDNEAILLEQVCLKLGQERILRPSIGTLERIVGSLDEQLHQETYRRFSLLLTEDMKSRLTQILELDILRGITLHRWLCQVPTSNTPRSINQTLEKISFLKSFNVHEWDLSVISLNRRKRLTQIARNVSNKYLQRLNATRRYPILICFLYESLMDTNDKVLEMFDDYWEHIVNGSKKELDIYQQSLFKSQNEAMKTLSQAVSIIVNDTVTDDQLRSLIFEIYPKEVLMEALLVTRSALRPIRQTHLYYLNNYYGNLKQFTPNLLKTFDFQIAHSKDGFQKVIEILTDLQSGKKRKLPDDTPVDFITPSWNKLVFENDQQQPEIFPQRQPYELCALANLRDRLRSGDVFINISRKYADFNSLLLSKTQWELLRKDFCSQMSMPSLPTERIDQRLHELESLLKPLDELLNAGGEIRLEEGVLVVPALPAENIPLSAKALREQINQRLPKVNITDIIKEVDAWINFSEHLHGLENEPRNPEHQSLLYAAVFAAGCNLPLSDLARSCELDYQSLWWTSNNYLSEENLKKANDTLVNFHYQQWLSGYWGGGTLSSSDGQRFPTSGKIRNAKALPNYFGYGKGITFYTHTSDQYSQYGSRSISSTERDATYVLDEIIGNETDLPILEHTTDTAGYSDLIFALFDLLGMDFCPRIRDIKDQRLCKIKDKEWEYPALKFTGRVNPEYLKQHFDELLKVAASIKSGRVTASLLISKLQSYPRQNNLMYVLQAYGQLIKTNFILKYLLNLPLRRKINTQLIKGEQLHNLRLYLWFGSDGIVRRKQEEQQQKIVRSLNLITNIILVWNTVYQQEIIKQLHQEGYVVDENDFEFISPAPFEHIIRLGKYSFNTNPELGDNGLRPLRKPKLSN</sequence>
<gene>
    <name evidence="7" type="ORF">FEM33_11875</name>
</gene>
<evidence type="ECO:0000259" key="6">
    <source>
        <dbReference type="Pfam" id="PF13700"/>
    </source>
</evidence>
<keyword evidence="2" id="KW-0815">Transposition</keyword>
<evidence type="ECO:0000256" key="1">
    <source>
        <dbReference type="ARBA" id="ARBA00009402"/>
    </source>
</evidence>
<dbReference type="OrthoDB" id="922297at2"/>
<dbReference type="RefSeq" id="WP_139012240.1">
    <property type="nucleotide sequence ID" value="NZ_VBSN01000037.1"/>
</dbReference>
<comment type="caution">
    <text evidence="7">The sequence shown here is derived from an EMBL/GenBank/DDBJ whole genome shotgun (WGS) entry which is preliminary data.</text>
</comment>
<proteinExistence type="inferred from homology"/>
<dbReference type="InterPro" id="IPR002513">
    <property type="entry name" value="Tn3_Tnp_DDE_dom"/>
</dbReference>
<protein>
    <submittedName>
        <fullName evidence="7">Tn3 family transposase</fullName>
    </submittedName>
</protein>
<keyword evidence="4" id="KW-0233">DNA recombination</keyword>